<dbReference type="InterPro" id="IPR020635">
    <property type="entry name" value="Tyr_kinase_cat_dom"/>
</dbReference>
<gene>
    <name evidence="5" type="ORF">B4U80_02343</name>
</gene>
<dbReference type="VEuPathDB" id="VectorBase:LDEU003202"/>
<dbReference type="InterPro" id="IPR000719">
    <property type="entry name" value="Prot_kinase_dom"/>
</dbReference>
<comment type="subcellular location">
    <subcellularLocation>
        <location evidence="1">Membrane</location>
        <topology evidence="1">Single-pass membrane protein</topology>
    </subcellularLocation>
</comment>
<keyword evidence="3" id="KW-0547">Nucleotide-binding</keyword>
<dbReference type="GO" id="GO:0007399">
    <property type="term" value="P:nervous system development"/>
    <property type="evidence" value="ECO:0007669"/>
    <property type="project" value="TreeGrafter"/>
</dbReference>
<organism evidence="5 6">
    <name type="scientific">Leptotrombidium deliense</name>
    <dbReference type="NCBI Taxonomy" id="299467"/>
    <lineage>
        <taxon>Eukaryota</taxon>
        <taxon>Metazoa</taxon>
        <taxon>Ecdysozoa</taxon>
        <taxon>Arthropoda</taxon>
        <taxon>Chelicerata</taxon>
        <taxon>Arachnida</taxon>
        <taxon>Acari</taxon>
        <taxon>Acariformes</taxon>
        <taxon>Trombidiformes</taxon>
        <taxon>Prostigmata</taxon>
        <taxon>Anystina</taxon>
        <taxon>Parasitengona</taxon>
        <taxon>Trombiculoidea</taxon>
        <taxon>Trombiculidae</taxon>
        <taxon>Leptotrombidium</taxon>
    </lineage>
</organism>
<dbReference type="InterPro" id="IPR017441">
    <property type="entry name" value="Protein_kinase_ATP_BS"/>
</dbReference>
<dbReference type="PANTHER" id="PTHR24416:SF564">
    <property type="entry name" value="MACROPHAGE-STIMULATING PROTEIN RECEPTOR"/>
    <property type="match status" value="1"/>
</dbReference>
<dbReference type="GO" id="GO:0007169">
    <property type="term" value="P:cell surface receptor protein tyrosine kinase signaling pathway"/>
    <property type="evidence" value="ECO:0007669"/>
    <property type="project" value="TreeGrafter"/>
</dbReference>
<dbReference type="PROSITE" id="PS50011">
    <property type="entry name" value="PROTEIN_KINASE_DOM"/>
    <property type="match status" value="1"/>
</dbReference>
<protein>
    <submittedName>
        <fullName evidence="5">Hepatocyte growth factor receptor-like protein</fullName>
    </submittedName>
</protein>
<feature type="domain" description="Protein kinase" evidence="4">
    <location>
        <begin position="74"/>
        <end position="339"/>
    </location>
</feature>
<dbReference type="GO" id="GO:0005886">
    <property type="term" value="C:plasma membrane"/>
    <property type="evidence" value="ECO:0007669"/>
    <property type="project" value="TreeGrafter"/>
</dbReference>
<dbReference type="EMBL" id="NCKV01001189">
    <property type="protein sequence ID" value="RWS28838.1"/>
    <property type="molecule type" value="Genomic_DNA"/>
</dbReference>
<evidence type="ECO:0000313" key="5">
    <source>
        <dbReference type="EMBL" id="RWS28838.1"/>
    </source>
</evidence>
<dbReference type="OrthoDB" id="6417648at2759"/>
<dbReference type="Gene3D" id="1.10.510.10">
    <property type="entry name" value="Transferase(Phosphotransferase) domain 1"/>
    <property type="match status" value="1"/>
</dbReference>
<feature type="binding site" evidence="3">
    <location>
        <position position="107"/>
    </location>
    <ligand>
        <name>ATP</name>
        <dbReference type="ChEBI" id="CHEBI:30616"/>
    </ligand>
</feature>
<dbReference type="GO" id="GO:0005524">
    <property type="term" value="F:ATP binding"/>
    <property type="evidence" value="ECO:0007669"/>
    <property type="project" value="UniProtKB-UniRule"/>
</dbReference>
<evidence type="ECO:0000313" key="6">
    <source>
        <dbReference type="Proteomes" id="UP000288716"/>
    </source>
</evidence>
<dbReference type="Gene3D" id="3.30.200.20">
    <property type="entry name" value="Phosphorylase Kinase, domain 1"/>
    <property type="match status" value="1"/>
</dbReference>
<dbReference type="PRINTS" id="PR00109">
    <property type="entry name" value="TYRKINASE"/>
</dbReference>
<keyword evidence="6" id="KW-1185">Reference proteome</keyword>
<dbReference type="STRING" id="299467.A0A443SMT8"/>
<proteinExistence type="predicted"/>
<dbReference type="InterPro" id="IPR011009">
    <property type="entry name" value="Kinase-like_dom_sf"/>
</dbReference>
<evidence type="ECO:0000256" key="3">
    <source>
        <dbReference type="PROSITE-ProRule" id="PRU10141"/>
    </source>
</evidence>
<dbReference type="PROSITE" id="PS00107">
    <property type="entry name" value="PROTEIN_KINASE_ATP"/>
    <property type="match status" value="1"/>
</dbReference>
<dbReference type="CDD" id="cd00192">
    <property type="entry name" value="PTKc"/>
    <property type="match status" value="1"/>
</dbReference>
<comment type="catalytic activity">
    <reaction evidence="2">
        <text>L-tyrosyl-[protein] + ATP = O-phospho-L-tyrosyl-[protein] + ADP + H(+)</text>
        <dbReference type="Rhea" id="RHEA:10596"/>
        <dbReference type="Rhea" id="RHEA-COMP:10136"/>
        <dbReference type="Rhea" id="RHEA-COMP:20101"/>
        <dbReference type="ChEBI" id="CHEBI:15378"/>
        <dbReference type="ChEBI" id="CHEBI:30616"/>
        <dbReference type="ChEBI" id="CHEBI:46858"/>
        <dbReference type="ChEBI" id="CHEBI:61978"/>
        <dbReference type="ChEBI" id="CHEBI:456216"/>
        <dbReference type="EC" id="2.7.10.1"/>
    </reaction>
</comment>
<dbReference type="SUPFAM" id="SSF56112">
    <property type="entry name" value="Protein kinase-like (PK-like)"/>
    <property type="match status" value="1"/>
</dbReference>
<keyword evidence="3" id="KW-0067">ATP-binding</keyword>
<dbReference type="InterPro" id="IPR050122">
    <property type="entry name" value="RTK"/>
</dbReference>
<dbReference type="Pfam" id="PF07714">
    <property type="entry name" value="PK_Tyr_Ser-Thr"/>
    <property type="match status" value="1"/>
</dbReference>
<dbReference type="PROSITE" id="PS00109">
    <property type="entry name" value="PROTEIN_KINASE_TYR"/>
    <property type="match status" value="1"/>
</dbReference>
<dbReference type="GO" id="GO:0016477">
    <property type="term" value="P:cell migration"/>
    <property type="evidence" value="ECO:0007669"/>
    <property type="project" value="TreeGrafter"/>
</dbReference>
<evidence type="ECO:0000256" key="1">
    <source>
        <dbReference type="ARBA" id="ARBA00004167"/>
    </source>
</evidence>
<dbReference type="InterPro" id="IPR008266">
    <property type="entry name" value="Tyr_kinase_AS"/>
</dbReference>
<dbReference type="Proteomes" id="UP000288716">
    <property type="component" value="Unassembled WGS sequence"/>
</dbReference>
<dbReference type="GO" id="GO:0004714">
    <property type="term" value="F:transmembrane receptor protein tyrosine kinase activity"/>
    <property type="evidence" value="ECO:0007669"/>
    <property type="project" value="UniProtKB-EC"/>
</dbReference>
<dbReference type="AlphaFoldDB" id="A0A443SMT8"/>
<evidence type="ECO:0000259" key="4">
    <source>
        <dbReference type="PROSITE" id="PS50011"/>
    </source>
</evidence>
<name>A0A443SMT8_9ACAR</name>
<dbReference type="SMART" id="SM00219">
    <property type="entry name" value="TyrKc"/>
    <property type="match status" value="1"/>
</dbReference>
<reference evidence="5 6" key="1">
    <citation type="journal article" date="2018" name="Gigascience">
        <title>Genomes of trombidid mites reveal novel predicted allergens and laterally-transferred genes associated with secondary metabolism.</title>
        <authorList>
            <person name="Dong X."/>
            <person name="Chaisiri K."/>
            <person name="Xia D."/>
            <person name="Armstrong S.D."/>
            <person name="Fang Y."/>
            <person name="Donnelly M.J."/>
            <person name="Kadowaki T."/>
            <person name="McGarry J.W."/>
            <person name="Darby A.C."/>
            <person name="Makepeace B.L."/>
        </authorList>
    </citation>
    <scope>NUCLEOTIDE SEQUENCE [LARGE SCALE GENOMIC DNA]</scope>
    <source>
        <strain evidence="5">UoL-UT</strain>
    </source>
</reference>
<dbReference type="GO" id="GO:0043235">
    <property type="term" value="C:receptor complex"/>
    <property type="evidence" value="ECO:0007669"/>
    <property type="project" value="TreeGrafter"/>
</dbReference>
<keyword evidence="5" id="KW-0675">Receptor</keyword>
<dbReference type="InterPro" id="IPR001245">
    <property type="entry name" value="Ser-Thr/Tyr_kinase_cat_dom"/>
</dbReference>
<dbReference type="FunFam" id="1.10.510.10:FF:000743">
    <property type="entry name" value="Predicted protein"/>
    <property type="match status" value="1"/>
</dbReference>
<accession>A0A443SMT8</accession>
<sequence length="382" mass="42944">MSSHNYQVAYRADGQPSSPFARQGSQNEYIGTCAQRERNANDPLLAGASSQPFVAEETMALLASENILIAREYLLLGKIIGKGCFGTVYKGELKLPGKDDSIEVAVKTLHNTRSGQNVDCESFLQEGLMMKDFKHDNVLSLIGVCLETNHSPMVILPYMDNGDLLTYVREEDNVVTVKDLILFGIQIAEGMSYLASCKFVHRDLAARNCMIDKDKIVKVADFGLARDIYERDYYSSDNMKTKLPVKWMAPESLEKAVYDTKTDVWSYGVLLWEIMTRGVTPYPEVDNWDILTYLKQGNRMLRPEFCPEMLYDIMLRCWDENPKARPQFSSLVTEVRDVITKLESKSGQQKVGLNVNYINYPPSKYYNVAGAEGGGTSGLPPV</sequence>
<dbReference type="PANTHER" id="PTHR24416">
    <property type="entry name" value="TYROSINE-PROTEIN KINASE RECEPTOR"/>
    <property type="match status" value="1"/>
</dbReference>
<evidence type="ECO:0000256" key="2">
    <source>
        <dbReference type="ARBA" id="ARBA00051243"/>
    </source>
</evidence>
<comment type="caution">
    <text evidence="5">The sequence shown here is derived from an EMBL/GenBank/DDBJ whole genome shotgun (WGS) entry which is preliminary data.</text>
</comment>